<keyword evidence="5" id="KW-1185">Reference proteome</keyword>
<keyword evidence="1" id="KW-0479">Metal-binding</keyword>
<feature type="domain" description="C2H2-type" evidence="3">
    <location>
        <begin position="51"/>
        <end position="76"/>
    </location>
</feature>
<feature type="compositionally biased region" description="Low complexity" evidence="2">
    <location>
        <begin position="1"/>
        <end position="13"/>
    </location>
</feature>
<dbReference type="PROSITE" id="PS50157">
    <property type="entry name" value="ZINC_FINGER_C2H2_2"/>
    <property type="match status" value="1"/>
</dbReference>
<gene>
    <name evidence="4" type="ORF">BGZ99_002422</name>
</gene>
<reference evidence="4" key="1">
    <citation type="journal article" date="2020" name="Fungal Divers.">
        <title>Resolving the Mortierellaceae phylogeny through synthesis of multi-gene phylogenetics and phylogenomics.</title>
        <authorList>
            <person name="Vandepol N."/>
            <person name="Liber J."/>
            <person name="Desiro A."/>
            <person name="Na H."/>
            <person name="Kennedy M."/>
            <person name="Barry K."/>
            <person name="Grigoriev I.V."/>
            <person name="Miller A.N."/>
            <person name="O'Donnell K."/>
            <person name="Stajich J.E."/>
            <person name="Bonito G."/>
        </authorList>
    </citation>
    <scope>NUCLEOTIDE SEQUENCE</scope>
    <source>
        <strain evidence="4">REB-010B</strain>
    </source>
</reference>
<feature type="compositionally biased region" description="Polar residues" evidence="2">
    <location>
        <begin position="145"/>
        <end position="160"/>
    </location>
</feature>
<evidence type="ECO:0000256" key="1">
    <source>
        <dbReference type="PROSITE-ProRule" id="PRU00042"/>
    </source>
</evidence>
<comment type="caution">
    <text evidence="4">The sequence shown here is derived from an EMBL/GenBank/DDBJ whole genome shotgun (WGS) entry which is preliminary data.</text>
</comment>
<dbReference type="InterPro" id="IPR036236">
    <property type="entry name" value="Znf_C2H2_sf"/>
</dbReference>
<feature type="region of interest" description="Disordered" evidence="2">
    <location>
        <begin position="139"/>
        <end position="160"/>
    </location>
</feature>
<keyword evidence="1" id="KW-0863">Zinc-finger</keyword>
<dbReference type="PROSITE" id="PS00028">
    <property type="entry name" value="ZINC_FINGER_C2H2_1"/>
    <property type="match status" value="1"/>
</dbReference>
<proteinExistence type="predicted"/>
<organism evidence="4 5">
    <name type="scientific">Dissophora globulifera</name>
    <dbReference type="NCBI Taxonomy" id="979702"/>
    <lineage>
        <taxon>Eukaryota</taxon>
        <taxon>Fungi</taxon>
        <taxon>Fungi incertae sedis</taxon>
        <taxon>Mucoromycota</taxon>
        <taxon>Mortierellomycotina</taxon>
        <taxon>Mortierellomycetes</taxon>
        <taxon>Mortierellales</taxon>
        <taxon>Mortierellaceae</taxon>
        <taxon>Dissophora</taxon>
    </lineage>
</organism>
<protein>
    <recommendedName>
        <fullName evidence="3">C2H2-type domain-containing protein</fullName>
    </recommendedName>
</protein>
<dbReference type="Gene3D" id="3.30.160.60">
    <property type="entry name" value="Classic Zinc Finger"/>
    <property type="match status" value="1"/>
</dbReference>
<evidence type="ECO:0000256" key="2">
    <source>
        <dbReference type="SAM" id="MobiDB-lite"/>
    </source>
</evidence>
<evidence type="ECO:0000313" key="4">
    <source>
        <dbReference type="EMBL" id="KAG0323851.1"/>
    </source>
</evidence>
<dbReference type="GO" id="GO:0008270">
    <property type="term" value="F:zinc ion binding"/>
    <property type="evidence" value="ECO:0007669"/>
    <property type="project" value="UniProtKB-KW"/>
</dbReference>
<dbReference type="OrthoDB" id="6365676at2759"/>
<keyword evidence="1" id="KW-0862">Zinc</keyword>
<evidence type="ECO:0000259" key="3">
    <source>
        <dbReference type="PROSITE" id="PS50157"/>
    </source>
</evidence>
<evidence type="ECO:0000313" key="5">
    <source>
        <dbReference type="Proteomes" id="UP000738325"/>
    </source>
</evidence>
<name>A0A9P6UWD2_9FUNG</name>
<accession>A0A9P6UWD2</accession>
<feature type="region of interest" description="Disordered" evidence="2">
    <location>
        <begin position="1"/>
        <end position="43"/>
    </location>
</feature>
<dbReference type="InterPro" id="IPR013087">
    <property type="entry name" value="Znf_C2H2_type"/>
</dbReference>
<feature type="compositionally biased region" description="Polar residues" evidence="2">
    <location>
        <begin position="86"/>
        <end position="99"/>
    </location>
</feature>
<dbReference type="EMBL" id="JAAAIP010000172">
    <property type="protein sequence ID" value="KAG0323851.1"/>
    <property type="molecule type" value="Genomic_DNA"/>
</dbReference>
<dbReference type="Proteomes" id="UP000738325">
    <property type="component" value="Unassembled WGS sequence"/>
</dbReference>
<feature type="compositionally biased region" description="Polar residues" evidence="2">
    <location>
        <begin position="23"/>
        <end position="42"/>
    </location>
</feature>
<dbReference type="AlphaFoldDB" id="A0A9P6UWD2"/>
<sequence>MPSSVSSSACPSPMTESFMPASALNNTSPSPLGDVISTSKTGSVKVKRNNSVCSTTRCNKSFSRSDNFSAHLRTHSKIGSDRRRQSSYTIDGPSSQESTNIKHEALEHELDTSSASCESQMESGYDHVLKRYASGPLSLEPSESGVETSPINSPKSSQFGIPSPIKDEEGFDMNHSSYPFESSTVYSMDSIGSINGMVPQFDTIRLDFKSVAPCDIHKQTYGEDLNEHGLLSAVYLDQECTEISITLLDSLPNRRSDNINTNIGITVSSPSSFVLYDDDESDVDKQ</sequence>
<dbReference type="SUPFAM" id="SSF57667">
    <property type="entry name" value="beta-beta-alpha zinc fingers"/>
    <property type="match status" value="1"/>
</dbReference>
<feature type="region of interest" description="Disordered" evidence="2">
    <location>
        <begin position="73"/>
        <end position="100"/>
    </location>
</feature>